<gene>
    <name evidence="2" type="ORF">PM001_LOCUS28256</name>
</gene>
<name>A0AAV1V948_9STRA</name>
<feature type="region of interest" description="Disordered" evidence="1">
    <location>
        <begin position="1"/>
        <end position="27"/>
    </location>
</feature>
<evidence type="ECO:0000313" key="2">
    <source>
        <dbReference type="EMBL" id="CAK7943106.1"/>
    </source>
</evidence>
<comment type="caution">
    <text evidence="2">The sequence shown here is derived from an EMBL/GenBank/DDBJ whole genome shotgun (WGS) entry which is preliminary data.</text>
</comment>
<reference evidence="2" key="1">
    <citation type="submission" date="2024-01" db="EMBL/GenBank/DDBJ databases">
        <authorList>
            <person name="Webb A."/>
        </authorList>
    </citation>
    <scope>NUCLEOTIDE SEQUENCE</scope>
    <source>
        <strain evidence="2">Pm1</strain>
    </source>
</reference>
<feature type="compositionally biased region" description="Polar residues" evidence="1">
    <location>
        <begin position="1"/>
        <end position="13"/>
    </location>
</feature>
<protein>
    <submittedName>
        <fullName evidence="2">Uncharacterized protein</fullName>
    </submittedName>
</protein>
<sequence>MSCTNAGTTSAPLISTHKPSTPHPPSWPITAFTAPLLRFMLGKHKDVGDGLQSRHRV</sequence>
<dbReference type="AlphaFoldDB" id="A0AAV1V948"/>
<proteinExistence type="predicted"/>
<dbReference type="Proteomes" id="UP001162060">
    <property type="component" value="Unassembled WGS sequence"/>
</dbReference>
<evidence type="ECO:0000256" key="1">
    <source>
        <dbReference type="SAM" id="MobiDB-lite"/>
    </source>
</evidence>
<organism evidence="2 3">
    <name type="scientific">Peronospora matthiolae</name>
    <dbReference type="NCBI Taxonomy" id="2874970"/>
    <lineage>
        <taxon>Eukaryota</taxon>
        <taxon>Sar</taxon>
        <taxon>Stramenopiles</taxon>
        <taxon>Oomycota</taxon>
        <taxon>Peronosporomycetes</taxon>
        <taxon>Peronosporales</taxon>
        <taxon>Peronosporaceae</taxon>
        <taxon>Peronospora</taxon>
    </lineage>
</organism>
<accession>A0AAV1V948</accession>
<evidence type="ECO:0000313" key="3">
    <source>
        <dbReference type="Proteomes" id="UP001162060"/>
    </source>
</evidence>
<dbReference type="EMBL" id="CAKLBY020000289">
    <property type="protein sequence ID" value="CAK7943106.1"/>
    <property type="molecule type" value="Genomic_DNA"/>
</dbReference>